<evidence type="ECO:0000259" key="1">
    <source>
        <dbReference type="PROSITE" id="PS51671"/>
    </source>
</evidence>
<dbReference type="InterPro" id="IPR002912">
    <property type="entry name" value="ACT_dom"/>
</dbReference>
<dbReference type="Proteomes" id="UP001321475">
    <property type="component" value="Chromosome"/>
</dbReference>
<name>A0ABN6X858_9CELL</name>
<dbReference type="InterPro" id="IPR045865">
    <property type="entry name" value="ACT-like_dom_sf"/>
</dbReference>
<sequence>MLAITPVVTGPGVLARITAAFAQSGVNMSSLITRPVKARDGWYVFVVTIDAAPWDEGLAQVLRDLLAVGDSLKTLGVFPARSDLEGSPGAEHLPDGGVRRGATAAELDAALVWGAP</sequence>
<dbReference type="PROSITE" id="PS51671">
    <property type="entry name" value="ACT"/>
    <property type="match status" value="1"/>
</dbReference>
<evidence type="ECO:0000313" key="2">
    <source>
        <dbReference type="EMBL" id="BDZ40942.1"/>
    </source>
</evidence>
<keyword evidence="3" id="KW-1185">Reference proteome</keyword>
<organism evidence="2 3">
    <name type="scientific">Paraoerskovia sediminicola</name>
    <dbReference type="NCBI Taxonomy" id="1138587"/>
    <lineage>
        <taxon>Bacteria</taxon>
        <taxon>Bacillati</taxon>
        <taxon>Actinomycetota</taxon>
        <taxon>Actinomycetes</taxon>
        <taxon>Micrococcales</taxon>
        <taxon>Cellulomonadaceae</taxon>
        <taxon>Paraoerskovia</taxon>
    </lineage>
</organism>
<gene>
    <name evidence="2" type="ORF">GCM10025865_02410</name>
</gene>
<dbReference type="Pfam" id="PF01842">
    <property type="entry name" value="ACT"/>
    <property type="match status" value="1"/>
</dbReference>
<dbReference type="EMBL" id="AP027729">
    <property type="protein sequence ID" value="BDZ40942.1"/>
    <property type="molecule type" value="Genomic_DNA"/>
</dbReference>
<protein>
    <recommendedName>
        <fullName evidence="1">ACT domain-containing protein</fullName>
    </recommendedName>
</protein>
<proteinExistence type="predicted"/>
<dbReference type="SUPFAM" id="SSF55021">
    <property type="entry name" value="ACT-like"/>
    <property type="match status" value="1"/>
</dbReference>
<evidence type="ECO:0000313" key="3">
    <source>
        <dbReference type="Proteomes" id="UP001321475"/>
    </source>
</evidence>
<accession>A0ABN6X858</accession>
<dbReference type="Gene3D" id="3.30.70.260">
    <property type="match status" value="1"/>
</dbReference>
<dbReference type="CDD" id="cd04905">
    <property type="entry name" value="ACT_CM-PDT"/>
    <property type="match status" value="1"/>
</dbReference>
<feature type="domain" description="ACT" evidence="1">
    <location>
        <begin position="2"/>
        <end position="79"/>
    </location>
</feature>
<dbReference type="RefSeq" id="WP_286218239.1">
    <property type="nucleotide sequence ID" value="NZ_AP027729.1"/>
</dbReference>
<reference evidence="3" key="1">
    <citation type="journal article" date="2019" name="Int. J. Syst. Evol. Microbiol.">
        <title>The Global Catalogue of Microorganisms (GCM) 10K type strain sequencing project: providing services to taxonomists for standard genome sequencing and annotation.</title>
        <authorList>
            <consortium name="The Broad Institute Genomics Platform"/>
            <consortium name="The Broad Institute Genome Sequencing Center for Infectious Disease"/>
            <person name="Wu L."/>
            <person name="Ma J."/>
        </authorList>
    </citation>
    <scope>NUCLEOTIDE SEQUENCE [LARGE SCALE GENOMIC DNA]</scope>
    <source>
        <strain evidence="3">NBRC 108565</strain>
    </source>
</reference>